<gene>
    <name evidence="2" type="ORF">FHY64_15905</name>
</gene>
<dbReference type="AlphaFoldDB" id="A0A5C5GBY3"/>
<dbReference type="Gene3D" id="1.10.287.470">
    <property type="entry name" value="Helix hairpin bin"/>
    <property type="match status" value="1"/>
</dbReference>
<evidence type="ECO:0000313" key="3">
    <source>
        <dbReference type="Proteomes" id="UP000314011"/>
    </source>
</evidence>
<feature type="coiled-coil region" evidence="1">
    <location>
        <begin position="112"/>
        <end position="153"/>
    </location>
</feature>
<sequence length="489" mass="52551">MRFLRRSLVGIFLLAATIALVAIAGRTVFDAIETRLTAEPRSFEQRERVLSVNVVPYEAGTVEPELEVFGELRSQRMLDLRTPVGGVLTEASDNFVEGGTVEAGELLLQVDRAETEAALARTRADLRDAEAELRDAERALTLAEDELTAAEQQRTLRETALNRQNDLSARGVGTAAAVEEAELALSSARASVLTNRQALANAEARIDLAVTTIDRTEIDVAEAERALADTELHAAFSGTLTDVAVVEGGRVAANEAVATLVDPDRLEVSFRVSTSQYARLLDENGRLRDAPVTVALDVAGVDLTATGTISRESASVAEGQTGRLLFASLDETPGLRPGDFVTVTISEPELEQVARVPSTAIAADSTVLVVGEEERLEVVGVDLLRRQGDDVLIRGEHLDGALIVTQRSPLLGAGIRVDPILPPTTDAAADTVTPTPAMIRLEPDRRARLVAYVEGAQMPDDAKTRILSELERDDVPADMVDRLERRMGS</sequence>
<dbReference type="Proteomes" id="UP000314011">
    <property type="component" value="Unassembled WGS sequence"/>
</dbReference>
<evidence type="ECO:0000256" key="1">
    <source>
        <dbReference type="SAM" id="Coils"/>
    </source>
</evidence>
<dbReference type="PANTHER" id="PTHR30469:SF29">
    <property type="entry name" value="BLR2860 PROTEIN"/>
    <property type="match status" value="1"/>
</dbReference>
<dbReference type="Gene3D" id="2.40.420.20">
    <property type="match status" value="1"/>
</dbReference>
<dbReference type="Gene3D" id="2.40.50.100">
    <property type="match status" value="1"/>
</dbReference>
<comment type="caution">
    <text evidence="2">The sequence shown here is derived from an EMBL/GenBank/DDBJ whole genome shotgun (WGS) entry which is preliminary data.</text>
</comment>
<dbReference type="Gene3D" id="2.40.30.170">
    <property type="match status" value="1"/>
</dbReference>
<dbReference type="PANTHER" id="PTHR30469">
    <property type="entry name" value="MULTIDRUG RESISTANCE PROTEIN MDTA"/>
    <property type="match status" value="1"/>
</dbReference>
<reference evidence="2 3" key="1">
    <citation type="submission" date="2019-06" db="EMBL/GenBank/DDBJ databases">
        <title>Genome of new Rhodobacteraceae sp. SM1903.</title>
        <authorList>
            <person name="Ren X."/>
        </authorList>
    </citation>
    <scope>NUCLEOTIDE SEQUENCE [LARGE SCALE GENOMIC DNA]</scope>
    <source>
        <strain evidence="2 3">SM1903</strain>
    </source>
</reference>
<dbReference type="SUPFAM" id="SSF111369">
    <property type="entry name" value="HlyD-like secretion proteins"/>
    <property type="match status" value="2"/>
</dbReference>
<protein>
    <submittedName>
        <fullName evidence="2">HlyD family efflux transporter periplasmic adaptor subunit</fullName>
    </submittedName>
</protein>
<dbReference type="OrthoDB" id="7626141at2"/>
<evidence type="ECO:0000313" key="2">
    <source>
        <dbReference type="EMBL" id="TNY31494.1"/>
    </source>
</evidence>
<name>A0A5C5GBY3_9RHOB</name>
<dbReference type="GO" id="GO:1990281">
    <property type="term" value="C:efflux pump complex"/>
    <property type="evidence" value="ECO:0007669"/>
    <property type="project" value="TreeGrafter"/>
</dbReference>
<dbReference type="RefSeq" id="WP_140196530.1">
    <property type="nucleotide sequence ID" value="NZ_CP065915.1"/>
</dbReference>
<proteinExistence type="predicted"/>
<keyword evidence="3" id="KW-1185">Reference proteome</keyword>
<dbReference type="GO" id="GO:0015562">
    <property type="term" value="F:efflux transmembrane transporter activity"/>
    <property type="evidence" value="ECO:0007669"/>
    <property type="project" value="TreeGrafter"/>
</dbReference>
<organism evidence="2 3">
    <name type="scientific">Pelagovum pacificum</name>
    <dbReference type="NCBI Taxonomy" id="2588711"/>
    <lineage>
        <taxon>Bacteria</taxon>
        <taxon>Pseudomonadati</taxon>
        <taxon>Pseudomonadota</taxon>
        <taxon>Alphaproteobacteria</taxon>
        <taxon>Rhodobacterales</taxon>
        <taxon>Paracoccaceae</taxon>
        <taxon>Pelagovum</taxon>
    </lineage>
</organism>
<dbReference type="EMBL" id="VFFF01000002">
    <property type="protein sequence ID" value="TNY31494.1"/>
    <property type="molecule type" value="Genomic_DNA"/>
</dbReference>
<keyword evidence="1" id="KW-0175">Coiled coil</keyword>
<accession>A0A5C5GBY3</accession>